<dbReference type="GO" id="GO:0031012">
    <property type="term" value="C:extracellular matrix"/>
    <property type="evidence" value="ECO:0007669"/>
    <property type="project" value="TreeGrafter"/>
</dbReference>
<dbReference type="Pfam" id="PF19030">
    <property type="entry name" value="TSP1_ADAMTS"/>
    <property type="match status" value="1"/>
</dbReference>
<dbReference type="OMA" id="NINDKHC"/>
<keyword evidence="4" id="KW-1185">Reference proteome</keyword>
<dbReference type="Ensembl" id="ENSCSET00000014328.1">
    <property type="protein sequence ID" value="ENSCSEP00000014161.1"/>
    <property type="gene ID" value="ENSCSEG00000009103.1"/>
</dbReference>
<reference evidence="3" key="3">
    <citation type="submission" date="2025-09" db="UniProtKB">
        <authorList>
            <consortium name="Ensembl"/>
        </authorList>
    </citation>
    <scope>IDENTIFICATION</scope>
</reference>
<dbReference type="PROSITE" id="PS50092">
    <property type="entry name" value="TSP1"/>
    <property type="match status" value="1"/>
</dbReference>
<sequence>KQTREAVDQNLCVSSRRPPQLLQDCRTQPCPPRYITDHKQANVSPTTAYPNSSLLNINDKHCNYRWETGEWSSCSATCGVGLMSRSVACTHQPFRDNQAFYLCLTLQLVCSTCTHMCVFFFSLQCSQSCGGGVQKRKVLCKQRLADGSVLELPDSFCPSKGPANQQACGQQECPPHWVTTEWSQVGIPLLGL</sequence>
<dbReference type="STRING" id="244447.ENSCSEP00000014161"/>
<dbReference type="GeneTree" id="ENSGT00940000159642"/>
<keyword evidence="2" id="KW-0964">Secreted</keyword>
<dbReference type="Proteomes" id="UP000265120">
    <property type="component" value="Chromosome 1"/>
</dbReference>
<dbReference type="SUPFAM" id="SSF82895">
    <property type="entry name" value="TSP-1 type 1 repeat"/>
    <property type="match status" value="2"/>
</dbReference>
<comment type="subcellular location">
    <subcellularLocation>
        <location evidence="1">Secreted</location>
    </subcellularLocation>
</comment>
<reference evidence="3 4" key="1">
    <citation type="journal article" date="2014" name="Nat. Genet.">
        <title>Whole-genome sequence of a flatfish provides insights into ZW sex chromosome evolution and adaptation to a benthic lifestyle.</title>
        <authorList>
            <person name="Chen S."/>
            <person name="Zhang G."/>
            <person name="Shao C."/>
            <person name="Huang Q."/>
            <person name="Liu G."/>
            <person name="Zhang P."/>
            <person name="Song W."/>
            <person name="An N."/>
            <person name="Chalopin D."/>
            <person name="Volff J.N."/>
            <person name="Hong Y."/>
            <person name="Li Q."/>
            <person name="Sha Z."/>
            <person name="Zhou H."/>
            <person name="Xie M."/>
            <person name="Yu Q."/>
            <person name="Liu Y."/>
            <person name="Xiang H."/>
            <person name="Wang N."/>
            <person name="Wu K."/>
            <person name="Yang C."/>
            <person name="Zhou Q."/>
            <person name="Liao X."/>
            <person name="Yang L."/>
            <person name="Hu Q."/>
            <person name="Zhang J."/>
            <person name="Meng L."/>
            <person name="Jin L."/>
            <person name="Tian Y."/>
            <person name="Lian J."/>
            <person name="Yang J."/>
            <person name="Miao G."/>
            <person name="Liu S."/>
            <person name="Liang Z."/>
            <person name="Yan F."/>
            <person name="Li Y."/>
            <person name="Sun B."/>
            <person name="Zhang H."/>
            <person name="Zhang J."/>
            <person name="Zhu Y."/>
            <person name="Du M."/>
            <person name="Zhao Y."/>
            <person name="Schartl M."/>
            <person name="Tang Q."/>
            <person name="Wang J."/>
        </authorList>
    </citation>
    <scope>NUCLEOTIDE SEQUENCE</scope>
</reference>
<proteinExistence type="predicted"/>
<evidence type="ECO:0008006" key="5">
    <source>
        <dbReference type="Google" id="ProtNLM"/>
    </source>
</evidence>
<organism evidence="3 4">
    <name type="scientific">Cynoglossus semilaevis</name>
    <name type="common">Tongue sole</name>
    <dbReference type="NCBI Taxonomy" id="244447"/>
    <lineage>
        <taxon>Eukaryota</taxon>
        <taxon>Metazoa</taxon>
        <taxon>Chordata</taxon>
        <taxon>Craniata</taxon>
        <taxon>Vertebrata</taxon>
        <taxon>Euteleostomi</taxon>
        <taxon>Actinopterygii</taxon>
        <taxon>Neopterygii</taxon>
        <taxon>Teleostei</taxon>
        <taxon>Neoteleostei</taxon>
        <taxon>Acanthomorphata</taxon>
        <taxon>Carangaria</taxon>
        <taxon>Pleuronectiformes</taxon>
        <taxon>Pleuronectoidei</taxon>
        <taxon>Cynoglossidae</taxon>
        <taxon>Cynoglossinae</taxon>
        <taxon>Cynoglossus</taxon>
    </lineage>
</organism>
<dbReference type="PANTHER" id="PTHR13723:SF281">
    <property type="entry name" value="PAPILIN"/>
    <property type="match status" value="1"/>
</dbReference>
<evidence type="ECO:0000313" key="4">
    <source>
        <dbReference type="Proteomes" id="UP000265120"/>
    </source>
</evidence>
<dbReference type="GO" id="GO:0030198">
    <property type="term" value="P:extracellular matrix organization"/>
    <property type="evidence" value="ECO:0007669"/>
    <property type="project" value="TreeGrafter"/>
</dbReference>
<dbReference type="AlphaFoldDB" id="A0A3P8VLP4"/>
<reference evidence="3" key="2">
    <citation type="submission" date="2025-08" db="UniProtKB">
        <authorList>
            <consortium name="Ensembl"/>
        </authorList>
    </citation>
    <scope>IDENTIFICATION</scope>
</reference>
<protein>
    <recommendedName>
        <fullName evidence="5">PLAC domain-containing protein</fullName>
    </recommendedName>
</protein>
<accession>A0A3P8VLP4</accession>
<dbReference type="SMART" id="SM00209">
    <property type="entry name" value="TSP1"/>
    <property type="match status" value="2"/>
</dbReference>
<dbReference type="InParanoid" id="A0A3P8VLP4"/>
<dbReference type="InterPro" id="IPR050439">
    <property type="entry name" value="ADAMTS_ADAMTS-like"/>
</dbReference>
<evidence type="ECO:0000313" key="3">
    <source>
        <dbReference type="Ensembl" id="ENSCSEP00000014161.1"/>
    </source>
</evidence>
<evidence type="ECO:0000256" key="2">
    <source>
        <dbReference type="ARBA" id="ARBA00022525"/>
    </source>
</evidence>
<dbReference type="Pfam" id="PF00090">
    <property type="entry name" value="TSP_1"/>
    <property type="match status" value="1"/>
</dbReference>
<dbReference type="GO" id="GO:0005576">
    <property type="term" value="C:extracellular region"/>
    <property type="evidence" value="ECO:0007669"/>
    <property type="project" value="UniProtKB-SubCell"/>
</dbReference>
<dbReference type="PANTHER" id="PTHR13723">
    <property type="entry name" value="ADAMTS A DISINTEGRIN AND METALLOPROTEASE WITH THROMBOSPONDIN MOTIFS PROTEASE"/>
    <property type="match status" value="1"/>
</dbReference>
<dbReference type="GO" id="GO:0006508">
    <property type="term" value="P:proteolysis"/>
    <property type="evidence" value="ECO:0007669"/>
    <property type="project" value="TreeGrafter"/>
</dbReference>
<dbReference type="GO" id="GO:0004222">
    <property type="term" value="F:metalloendopeptidase activity"/>
    <property type="evidence" value="ECO:0007669"/>
    <property type="project" value="TreeGrafter"/>
</dbReference>
<dbReference type="Gene3D" id="2.20.100.10">
    <property type="entry name" value="Thrombospondin type-1 (TSP1) repeat"/>
    <property type="match status" value="2"/>
</dbReference>
<dbReference type="InterPro" id="IPR036383">
    <property type="entry name" value="TSP1_rpt_sf"/>
</dbReference>
<name>A0A3P8VLP4_CYNSE</name>
<evidence type="ECO:0000256" key="1">
    <source>
        <dbReference type="ARBA" id="ARBA00004613"/>
    </source>
</evidence>
<dbReference type="InterPro" id="IPR000884">
    <property type="entry name" value="TSP1_rpt"/>
</dbReference>